<evidence type="ECO:0000256" key="6">
    <source>
        <dbReference type="SAM" id="Phobius"/>
    </source>
</evidence>
<gene>
    <name evidence="7" type="ORF">H6P81_013206</name>
</gene>
<comment type="similarity">
    <text evidence="2">Belongs to the major facilitator superfamily. Proton-dependent oligopeptide transporter (POT/PTR) (TC 2.A.17) family.</text>
</comment>
<evidence type="ECO:0000256" key="5">
    <source>
        <dbReference type="ARBA" id="ARBA00023136"/>
    </source>
</evidence>
<keyword evidence="3 6" id="KW-0812">Transmembrane</keyword>
<feature type="transmembrane region" description="Helical" evidence="6">
    <location>
        <begin position="521"/>
        <end position="540"/>
    </location>
</feature>
<sequence length="551" mass="61009">MDWKGKPISKEKHGGSRAAWFIYFMVATTSTIYMPNLLDMVLYLRKSMHMGIADSATTIANLVSGTCAFSLLGGFLSDSYITRFKAILIFGPFEVLGFGLLALQAHFPSLHPPKCDSTDPESNCREVHGYNAALLYTAMYTVAFGEGCLRANLASFGGDQFDDEDPAESRKKSSFFNWFGFSTAVGNVSGLILIVWIENNKGWAIGFALSALLLLVGLTVLASGFAFYSNQRPRGSPLTRMLQVFVAAFKNRKLDLPPPEELLHQEVLEKEEIVIGEVLPHTEGLKCLDKASIIGGNADKWSLCPITQVEETKVVVRMLPIFISSVLGYIPIPLLFTLTVQQGSAMNTQLGHIRIATPSLLIIPLIFQMLLLVLYDRFFVPLARKLTGLKTGITHLQRIGVGFLFTATATSIAALIEMKRKRIAKEHGMPMTVMWVAIQFLAVGITEVCQFVGLLEFFNSEVSRGMKSLGTAIFWCMVGLASLLGSVLIDAVNGATSNLGGPNNNGWLEGNNLNKSYLDRFYWLLSLLELLSFLNYLYWAKRYVYRRDPRG</sequence>
<dbReference type="PANTHER" id="PTHR11654">
    <property type="entry name" value="OLIGOPEPTIDE TRANSPORTER-RELATED"/>
    <property type="match status" value="1"/>
</dbReference>
<feature type="transmembrane region" description="Helical" evidence="6">
    <location>
        <begin position="355"/>
        <end position="375"/>
    </location>
</feature>
<feature type="transmembrane region" description="Helical" evidence="6">
    <location>
        <begin position="469"/>
        <end position="489"/>
    </location>
</feature>
<evidence type="ECO:0000313" key="7">
    <source>
        <dbReference type="EMBL" id="KAG9447078.1"/>
    </source>
</evidence>
<dbReference type="AlphaFoldDB" id="A0AAV7EIQ2"/>
<feature type="transmembrane region" description="Helical" evidence="6">
    <location>
        <begin position="82"/>
        <end position="103"/>
    </location>
</feature>
<dbReference type="GO" id="GO:0022857">
    <property type="term" value="F:transmembrane transporter activity"/>
    <property type="evidence" value="ECO:0007669"/>
    <property type="project" value="InterPro"/>
</dbReference>
<protein>
    <submittedName>
        <fullName evidence="7">Uncharacterized protein</fullName>
    </submittedName>
</protein>
<feature type="transmembrane region" description="Helical" evidence="6">
    <location>
        <begin position="314"/>
        <end position="335"/>
    </location>
</feature>
<dbReference type="EMBL" id="JAINDJ010000005">
    <property type="protein sequence ID" value="KAG9447078.1"/>
    <property type="molecule type" value="Genomic_DNA"/>
</dbReference>
<comment type="caution">
    <text evidence="7">The sequence shown here is derived from an EMBL/GenBank/DDBJ whole genome shotgun (WGS) entry which is preliminary data.</text>
</comment>
<feature type="transmembrane region" description="Helical" evidence="6">
    <location>
        <begin position="20"/>
        <end position="44"/>
    </location>
</feature>
<dbReference type="Gene3D" id="1.20.1250.20">
    <property type="entry name" value="MFS general substrate transporter like domains"/>
    <property type="match status" value="1"/>
</dbReference>
<dbReference type="Pfam" id="PF00854">
    <property type="entry name" value="PTR2"/>
    <property type="match status" value="1"/>
</dbReference>
<feature type="transmembrane region" description="Helical" evidence="6">
    <location>
        <begin position="56"/>
        <end position="76"/>
    </location>
</feature>
<accession>A0AAV7EIQ2</accession>
<feature type="transmembrane region" description="Helical" evidence="6">
    <location>
        <begin position="396"/>
        <end position="416"/>
    </location>
</feature>
<evidence type="ECO:0000256" key="1">
    <source>
        <dbReference type="ARBA" id="ARBA00004141"/>
    </source>
</evidence>
<keyword evidence="5 6" id="KW-0472">Membrane</keyword>
<name>A0AAV7EIQ2_ARIFI</name>
<evidence type="ECO:0000256" key="3">
    <source>
        <dbReference type="ARBA" id="ARBA00022692"/>
    </source>
</evidence>
<feature type="transmembrane region" description="Helical" evidence="6">
    <location>
        <begin position="436"/>
        <end position="457"/>
    </location>
</feature>
<dbReference type="InterPro" id="IPR000109">
    <property type="entry name" value="POT_fam"/>
</dbReference>
<dbReference type="SUPFAM" id="SSF103473">
    <property type="entry name" value="MFS general substrate transporter"/>
    <property type="match status" value="1"/>
</dbReference>
<evidence type="ECO:0000256" key="4">
    <source>
        <dbReference type="ARBA" id="ARBA00022989"/>
    </source>
</evidence>
<evidence type="ECO:0000256" key="2">
    <source>
        <dbReference type="ARBA" id="ARBA00005982"/>
    </source>
</evidence>
<proteinExistence type="inferred from homology"/>
<keyword evidence="8" id="KW-1185">Reference proteome</keyword>
<dbReference type="GO" id="GO:0016020">
    <property type="term" value="C:membrane"/>
    <property type="evidence" value="ECO:0007669"/>
    <property type="project" value="UniProtKB-SubCell"/>
</dbReference>
<dbReference type="InterPro" id="IPR036259">
    <property type="entry name" value="MFS_trans_sf"/>
</dbReference>
<feature type="transmembrane region" description="Helical" evidence="6">
    <location>
        <begin position="203"/>
        <end position="228"/>
    </location>
</feature>
<comment type="subcellular location">
    <subcellularLocation>
        <location evidence="1">Membrane</location>
        <topology evidence="1">Multi-pass membrane protein</topology>
    </subcellularLocation>
</comment>
<organism evidence="7 8">
    <name type="scientific">Aristolochia fimbriata</name>
    <name type="common">White veined hardy Dutchman's pipe vine</name>
    <dbReference type="NCBI Taxonomy" id="158543"/>
    <lineage>
        <taxon>Eukaryota</taxon>
        <taxon>Viridiplantae</taxon>
        <taxon>Streptophyta</taxon>
        <taxon>Embryophyta</taxon>
        <taxon>Tracheophyta</taxon>
        <taxon>Spermatophyta</taxon>
        <taxon>Magnoliopsida</taxon>
        <taxon>Magnoliidae</taxon>
        <taxon>Piperales</taxon>
        <taxon>Aristolochiaceae</taxon>
        <taxon>Aristolochia</taxon>
    </lineage>
</organism>
<dbReference type="Proteomes" id="UP000825729">
    <property type="component" value="Unassembled WGS sequence"/>
</dbReference>
<feature type="transmembrane region" description="Helical" evidence="6">
    <location>
        <begin position="175"/>
        <end position="197"/>
    </location>
</feature>
<reference evidence="7 8" key="1">
    <citation type="submission" date="2021-07" db="EMBL/GenBank/DDBJ databases">
        <title>The Aristolochia fimbriata genome: insights into angiosperm evolution, floral development and chemical biosynthesis.</title>
        <authorList>
            <person name="Jiao Y."/>
        </authorList>
    </citation>
    <scope>NUCLEOTIDE SEQUENCE [LARGE SCALE GENOMIC DNA]</scope>
    <source>
        <strain evidence="7">IBCAS-2021</strain>
        <tissue evidence="7">Leaf</tissue>
    </source>
</reference>
<evidence type="ECO:0000313" key="8">
    <source>
        <dbReference type="Proteomes" id="UP000825729"/>
    </source>
</evidence>
<keyword evidence="4 6" id="KW-1133">Transmembrane helix</keyword>